<dbReference type="PANTHER" id="PTHR46696">
    <property type="entry name" value="P450, PUTATIVE (EUROFUNG)-RELATED"/>
    <property type="match status" value="1"/>
</dbReference>
<evidence type="ECO:0000256" key="3">
    <source>
        <dbReference type="ARBA" id="ARBA00022723"/>
    </source>
</evidence>
<keyword evidence="3 7" id="KW-0479">Metal-binding</keyword>
<dbReference type="FunFam" id="1.10.630.10:FF:000018">
    <property type="entry name" value="Cytochrome P450 monooxygenase"/>
    <property type="match status" value="1"/>
</dbReference>
<evidence type="ECO:0000256" key="5">
    <source>
        <dbReference type="ARBA" id="ARBA00023004"/>
    </source>
</evidence>
<protein>
    <submittedName>
        <fullName evidence="8">Cytochrome P450 107B1</fullName>
        <ecNumber evidence="8">1.14.-.-</ecNumber>
    </submittedName>
</protein>
<comment type="similarity">
    <text evidence="1 7">Belongs to the cytochrome P450 family.</text>
</comment>
<dbReference type="AlphaFoldDB" id="A0A177HLY4"/>
<name>A0A177HLY4_9ACTN</name>
<dbReference type="InterPro" id="IPR001128">
    <property type="entry name" value="Cyt_P450"/>
</dbReference>
<dbReference type="PANTHER" id="PTHR46696:SF1">
    <property type="entry name" value="CYTOCHROME P450 YJIB-RELATED"/>
    <property type="match status" value="1"/>
</dbReference>
<comment type="caution">
    <text evidence="8">The sequence shown here is derived from an EMBL/GenBank/DDBJ whole genome shotgun (WGS) entry which is preliminary data.</text>
</comment>
<reference evidence="8 9" key="1">
    <citation type="submission" date="2015-12" db="EMBL/GenBank/DDBJ databases">
        <title>Genome sequence of Streptomyces sp. G25.</title>
        <authorList>
            <person name="Poehlein A."/>
            <person name="Roettig A."/>
            <person name="Hiessl S."/>
            <person name="Hauschild P."/>
            <person name="Schauer J."/>
            <person name="Madkour M.H."/>
            <person name="Al-Ansari A.M."/>
            <person name="Almakishah N.H."/>
            <person name="Steinbuechel A."/>
            <person name="Daniel R."/>
        </authorList>
    </citation>
    <scope>NUCLEOTIDE SEQUENCE [LARGE SCALE GENOMIC DNA]</scope>
    <source>
        <strain evidence="9">G25(2015)</strain>
    </source>
</reference>
<dbReference type="Proteomes" id="UP000077381">
    <property type="component" value="Unassembled WGS sequence"/>
</dbReference>
<dbReference type="EMBL" id="LOHS01000112">
    <property type="protein sequence ID" value="OAH11264.1"/>
    <property type="molecule type" value="Genomic_DNA"/>
</dbReference>
<evidence type="ECO:0000256" key="6">
    <source>
        <dbReference type="ARBA" id="ARBA00023033"/>
    </source>
</evidence>
<keyword evidence="6 7" id="KW-0503">Monooxygenase</keyword>
<dbReference type="GO" id="GO:0020037">
    <property type="term" value="F:heme binding"/>
    <property type="evidence" value="ECO:0007669"/>
    <property type="project" value="InterPro"/>
</dbReference>
<dbReference type="SUPFAM" id="SSF48264">
    <property type="entry name" value="Cytochrome P450"/>
    <property type="match status" value="1"/>
</dbReference>
<dbReference type="EC" id="1.14.-.-" evidence="8"/>
<evidence type="ECO:0000256" key="1">
    <source>
        <dbReference type="ARBA" id="ARBA00010617"/>
    </source>
</evidence>
<accession>A0A177HLY4</accession>
<evidence type="ECO:0000313" key="8">
    <source>
        <dbReference type="EMBL" id="OAH11264.1"/>
    </source>
</evidence>
<dbReference type="GO" id="GO:0016705">
    <property type="term" value="F:oxidoreductase activity, acting on paired donors, with incorporation or reduction of molecular oxygen"/>
    <property type="evidence" value="ECO:0007669"/>
    <property type="project" value="InterPro"/>
</dbReference>
<dbReference type="PRINTS" id="PR00385">
    <property type="entry name" value="P450"/>
</dbReference>
<keyword evidence="2 7" id="KW-0349">Heme</keyword>
<dbReference type="InterPro" id="IPR002397">
    <property type="entry name" value="Cyt_P450_B"/>
</dbReference>
<dbReference type="PRINTS" id="PR00359">
    <property type="entry name" value="BP450"/>
</dbReference>
<dbReference type="OrthoDB" id="3218463at2"/>
<dbReference type="GO" id="GO:0004497">
    <property type="term" value="F:monooxygenase activity"/>
    <property type="evidence" value="ECO:0007669"/>
    <property type="project" value="UniProtKB-KW"/>
</dbReference>
<dbReference type="STRING" id="1716141.STSP_53980"/>
<dbReference type="GO" id="GO:0005506">
    <property type="term" value="F:iron ion binding"/>
    <property type="evidence" value="ECO:0007669"/>
    <property type="project" value="InterPro"/>
</dbReference>
<keyword evidence="5 7" id="KW-0408">Iron</keyword>
<dbReference type="PROSITE" id="PS00086">
    <property type="entry name" value="CYTOCHROME_P450"/>
    <property type="match status" value="1"/>
</dbReference>
<keyword evidence="9" id="KW-1185">Reference proteome</keyword>
<gene>
    <name evidence="8" type="ORF">STSP_53980</name>
</gene>
<keyword evidence="4 7" id="KW-0560">Oxidoreductase</keyword>
<dbReference type="InterPro" id="IPR017972">
    <property type="entry name" value="Cyt_P450_CS"/>
</dbReference>
<evidence type="ECO:0000256" key="2">
    <source>
        <dbReference type="ARBA" id="ARBA00022617"/>
    </source>
</evidence>
<organism evidence="8 9">
    <name type="scientific">Streptomyces jeddahensis</name>
    <dbReference type="NCBI Taxonomy" id="1716141"/>
    <lineage>
        <taxon>Bacteria</taxon>
        <taxon>Bacillati</taxon>
        <taxon>Actinomycetota</taxon>
        <taxon>Actinomycetes</taxon>
        <taxon>Kitasatosporales</taxon>
        <taxon>Streptomycetaceae</taxon>
        <taxon>Streptomyces</taxon>
    </lineage>
</organism>
<evidence type="ECO:0000313" key="9">
    <source>
        <dbReference type="Proteomes" id="UP000077381"/>
    </source>
</evidence>
<evidence type="ECO:0000256" key="4">
    <source>
        <dbReference type="ARBA" id="ARBA00023002"/>
    </source>
</evidence>
<dbReference type="Gene3D" id="1.10.630.10">
    <property type="entry name" value="Cytochrome P450"/>
    <property type="match status" value="1"/>
</dbReference>
<evidence type="ECO:0000256" key="7">
    <source>
        <dbReference type="RuleBase" id="RU000461"/>
    </source>
</evidence>
<dbReference type="PATRIC" id="fig|1716141.3.peg.5671"/>
<dbReference type="CDD" id="cd11031">
    <property type="entry name" value="Cyp158A-like"/>
    <property type="match status" value="1"/>
</dbReference>
<proteinExistence type="inferred from homology"/>
<dbReference type="RefSeq" id="WP_078067528.1">
    <property type="nucleotide sequence ID" value="NZ_LOHS01000112.1"/>
</dbReference>
<dbReference type="InterPro" id="IPR036396">
    <property type="entry name" value="Cyt_P450_sf"/>
</dbReference>
<dbReference type="Pfam" id="PF00067">
    <property type="entry name" value="p450"/>
    <property type="match status" value="1"/>
</dbReference>
<sequence length="408" mass="45849">MINETEVVGSDTVEPPVCPFAQDVRLEHDPRYAKLRVDEPVSKVRMPHGGDAWLVTRYEDIKSVLTDSRFRRAPMEGRAVTAATKDIGKARSAILPMTDPPEHTQIRRLVTKAFTVRRIEELRPRVQATADELLDAMEASGGPADLVAALCLPMPITIIAQLLGVPTPDQRKVHSWVRAMLSISDHTPEEVAHATAEFKAYMAEVLEERRRTPDDDLITQLIQVQEEGDRLSMDELHSIVMLLFVAGHESTQNQITNFTYTLLTRPDLWQELLAHPERLPEAIEELLRYLPLGFAGLPLWTAEDVPLANVLIRKGDSVLLAKTSGNRDAAVFDRADEIDFQRAAVPHLAFGHGPHYCIGAQLARMELQVALGTLLRRFPRLQLAVPDEELRWREGAFMRGLIDLPVTW</sequence>